<evidence type="ECO:0000313" key="8">
    <source>
        <dbReference type="EMBL" id="TVO54379.1"/>
    </source>
</evidence>
<dbReference type="Pfam" id="PF04321">
    <property type="entry name" value="RmlD_sub_bind"/>
    <property type="match status" value="1"/>
</dbReference>
<dbReference type="PANTHER" id="PTHR10491">
    <property type="entry name" value="DTDP-4-DEHYDRORHAMNOSE REDUCTASE"/>
    <property type="match status" value="1"/>
</dbReference>
<keyword evidence="6" id="KW-0560">Oxidoreductase</keyword>
<proteinExistence type="inferred from homology"/>
<dbReference type="PANTHER" id="PTHR10491:SF4">
    <property type="entry name" value="METHIONINE ADENOSYLTRANSFERASE 2 SUBUNIT BETA"/>
    <property type="match status" value="1"/>
</dbReference>
<comment type="caution">
    <text evidence="8">The sequence shown here is derived from an EMBL/GenBank/DDBJ whole genome shotgun (WGS) entry which is preliminary data.</text>
</comment>
<dbReference type="UniPathway" id="UPA00124"/>
<comment type="function">
    <text evidence="6">Catalyzes the reduction of dTDP-6-deoxy-L-lyxo-4-hexulose to yield dTDP-L-rhamnose.</text>
</comment>
<dbReference type="Gene3D" id="3.40.50.720">
    <property type="entry name" value="NAD(P)-binding Rossmann-like Domain"/>
    <property type="match status" value="1"/>
</dbReference>
<evidence type="ECO:0000313" key="9">
    <source>
        <dbReference type="Proteomes" id="UP000319502"/>
    </source>
</evidence>
<dbReference type="AlphaFoldDB" id="A0A557QN87"/>
<dbReference type="InterPro" id="IPR029903">
    <property type="entry name" value="RmlD-like-bd"/>
</dbReference>
<name>A0A557QN87_9RHOO</name>
<dbReference type="InterPro" id="IPR036291">
    <property type="entry name" value="NAD(P)-bd_dom_sf"/>
</dbReference>
<dbReference type="GO" id="GO:0008831">
    <property type="term" value="F:dTDP-4-dehydrorhamnose reductase activity"/>
    <property type="evidence" value="ECO:0007669"/>
    <property type="project" value="UniProtKB-EC"/>
</dbReference>
<comment type="pathway">
    <text evidence="1 6">Carbohydrate biosynthesis; dTDP-L-rhamnose biosynthesis.</text>
</comment>
<reference evidence="8 9" key="1">
    <citation type="submission" date="2019-07" db="EMBL/GenBank/DDBJ databases">
        <title>The pathways for chlorine oxyanion respiration interact through the shared metabolite chlorate.</title>
        <authorList>
            <person name="Barnum T.P."/>
            <person name="Cheng Y."/>
            <person name="Hill K.A."/>
            <person name="Lucas L.N."/>
            <person name="Carlson H.K."/>
            <person name="Coates J.D."/>
        </authorList>
    </citation>
    <scope>NUCLEOTIDE SEQUENCE [LARGE SCALE GENOMIC DNA]</scope>
    <source>
        <strain evidence="8 9">SFB-3</strain>
    </source>
</reference>
<evidence type="ECO:0000256" key="6">
    <source>
        <dbReference type="RuleBase" id="RU364082"/>
    </source>
</evidence>
<protein>
    <recommendedName>
        <fullName evidence="4 6">dTDP-4-dehydrorhamnose reductase</fullName>
        <ecNumber evidence="3 6">1.1.1.133</ecNumber>
    </recommendedName>
</protein>
<evidence type="ECO:0000259" key="7">
    <source>
        <dbReference type="Pfam" id="PF04321"/>
    </source>
</evidence>
<evidence type="ECO:0000256" key="2">
    <source>
        <dbReference type="ARBA" id="ARBA00010944"/>
    </source>
</evidence>
<dbReference type="CDD" id="cd05254">
    <property type="entry name" value="dTDP_HR_like_SDR_e"/>
    <property type="match status" value="1"/>
</dbReference>
<dbReference type="InterPro" id="IPR005913">
    <property type="entry name" value="dTDP_dehydrorham_reduct"/>
</dbReference>
<dbReference type="SUPFAM" id="SSF51735">
    <property type="entry name" value="NAD(P)-binding Rossmann-fold domains"/>
    <property type="match status" value="1"/>
</dbReference>
<dbReference type="EMBL" id="VMNK01000013">
    <property type="protein sequence ID" value="TVO54379.1"/>
    <property type="molecule type" value="Genomic_DNA"/>
</dbReference>
<comment type="similarity">
    <text evidence="2 6">Belongs to the dTDP-4-dehydrorhamnose reductase family.</text>
</comment>
<evidence type="ECO:0000256" key="5">
    <source>
        <dbReference type="ARBA" id="ARBA00048200"/>
    </source>
</evidence>
<dbReference type="GO" id="GO:0019305">
    <property type="term" value="P:dTDP-rhamnose biosynthetic process"/>
    <property type="evidence" value="ECO:0007669"/>
    <property type="project" value="UniProtKB-UniPathway"/>
</dbReference>
<dbReference type="GO" id="GO:0005829">
    <property type="term" value="C:cytosol"/>
    <property type="evidence" value="ECO:0007669"/>
    <property type="project" value="TreeGrafter"/>
</dbReference>
<dbReference type="RefSeq" id="WP_144310093.1">
    <property type="nucleotide sequence ID" value="NZ_VMNK01000013.1"/>
</dbReference>
<organism evidence="8 9">
    <name type="scientific">Denitromonas halophila</name>
    <dbReference type="NCBI Taxonomy" id="1629404"/>
    <lineage>
        <taxon>Bacteria</taxon>
        <taxon>Pseudomonadati</taxon>
        <taxon>Pseudomonadota</taxon>
        <taxon>Betaproteobacteria</taxon>
        <taxon>Rhodocyclales</taxon>
        <taxon>Zoogloeaceae</taxon>
        <taxon>Denitromonas</taxon>
    </lineage>
</organism>
<comment type="catalytic activity">
    <reaction evidence="5 6">
        <text>dTDP-beta-L-rhamnose + NADP(+) = dTDP-4-dehydro-beta-L-rhamnose + NADPH + H(+)</text>
        <dbReference type="Rhea" id="RHEA:21796"/>
        <dbReference type="ChEBI" id="CHEBI:15378"/>
        <dbReference type="ChEBI" id="CHEBI:57510"/>
        <dbReference type="ChEBI" id="CHEBI:57783"/>
        <dbReference type="ChEBI" id="CHEBI:58349"/>
        <dbReference type="ChEBI" id="CHEBI:62830"/>
        <dbReference type="EC" id="1.1.1.133"/>
    </reaction>
</comment>
<sequence>MRILVLGVSGMLGNAMYRTLSESVDLEVWGSVRSSGAKRYFAESLRDRILAGVDVENMDSLSSLFERVRPQVVVNCVGLVKQLVESNDPLVALPINAMLPHRLSRYCALVGARLVHFSTDCVFSGKRGAYRESDVSDAQDLYGKSKFIGEVSDDAHALTLRTSIIGHELASHHGLVEWFLHQEGSVRGYRRVIFSGLPTVELSRVVRDVVIPQAGLSGVHHVASAPITKHDLLELVAKAYGKATRIEPDDSAVIDRSLVADQFRDLTGYVAPDWPELVRRMKHFS</sequence>
<dbReference type="OrthoDB" id="9803892at2"/>
<keyword evidence="9" id="KW-1185">Reference proteome</keyword>
<accession>A0A557QN87</accession>
<dbReference type="EC" id="1.1.1.133" evidence="3 6"/>
<evidence type="ECO:0000256" key="4">
    <source>
        <dbReference type="ARBA" id="ARBA00017099"/>
    </source>
</evidence>
<dbReference type="Proteomes" id="UP000319502">
    <property type="component" value="Unassembled WGS sequence"/>
</dbReference>
<feature type="domain" description="RmlD-like substrate binding" evidence="7">
    <location>
        <begin position="1"/>
        <end position="251"/>
    </location>
</feature>
<comment type="cofactor">
    <cofactor evidence="6">
        <name>Mg(2+)</name>
        <dbReference type="ChEBI" id="CHEBI:18420"/>
    </cofactor>
    <text evidence="6">Binds 1 Mg(2+) ion per monomer.</text>
</comment>
<gene>
    <name evidence="8" type="ORF">FHP91_13490</name>
</gene>
<keyword evidence="6" id="KW-0521">NADP</keyword>
<evidence type="ECO:0000256" key="1">
    <source>
        <dbReference type="ARBA" id="ARBA00004781"/>
    </source>
</evidence>
<evidence type="ECO:0000256" key="3">
    <source>
        <dbReference type="ARBA" id="ARBA00012929"/>
    </source>
</evidence>